<name>A0ABY7YUB6_9HYPH</name>
<dbReference type="Gene3D" id="3.40.190.100">
    <property type="entry name" value="Glycine betaine-binding periplasmic protein, domain 2"/>
    <property type="match status" value="1"/>
</dbReference>
<dbReference type="InterPro" id="IPR007210">
    <property type="entry name" value="ABC_Gly_betaine_transp_sub-bd"/>
</dbReference>
<sequence>MTIPLSLPVQAQDNACGTDRKIDIAEMTWPSAAALARIHATILEQGFGCNVEIVSGDTVPTSSSMLSRGTPAIAPELWTSSIEEPWAKGVADGKVVKLGDAITDGTVEGWFIPAYVAAEHPELKSVDDVVARPDLFPDPEDTSKGRLYSCPPGWTCEIATEAEYKAYGMQDTWNLFSPGSGGSLDASISRAFLRTEPILFYYWGPTAILGKYDAVQLDMGAVDKEGYACNTNADCDKPPVKTAYPSSPAIIGAASWIPEEAPNVAAYLAKAGLSNAEISKLLVYGDENQADAEATAENFLKTEQDTWTKWVSPEIAEKVIASLS</sequence>
<protein>
    <submittedName>
        <fullName evidence="2">ABC transporter substrate-binding protein</fullName>
    </submittedName>
</protein>
<dbReference type="CDD" id="cd13641">
    <property type="entry name" value="PBP2_HisX_like"/>
    <property type="match status" value="1"/>
</dbReference>
<reference evidence="2 3" key="1">
    <citation type="submission" date="2023-02" db="EMBL/GenBank/DDBJ databases">
        <title>Devosia chondri sp. nov., isolated from the phycosphere of marine algae.</title>
        <authorList>
            <person name="Kim J.M."/>
            <person name="Lee J.K."/>
            <person name="Choi B.J."/>
            <person name="Bayburt H."/>
            <person name="Jeon C.O."/>
        </authorList>
    </citation>
    <scope>NUCLEOTIDE SEQUENCE [LARGE SCALE GENOMIC DNA]</scope>
    <source>
        <strain evidence="2 3">G2-5</strain>
    </source>
</reference>
<gene>
    <name evidence="2" type="ORF">PSQ90_11060</name>
</gene>
<feature type="domain" description="ABC-type glycine betaine transport system substrate-binding" evidence="1">
    <location>
        <begin position="21"/>
        <end position="301"/>
    </location>
</feature>
<accession>A0ABY7YUB6</accession>
<proteinExistence type="predicted"/>
<dbReference type="Proteomes" id="UP001222118">
    <property type="component" value="Chromosome"/>
</dbReference>
<evidence type="ECO:0000259" key="1">
    <source>
        <dbReference type="Pfam" id="PF04069"/>
    </source>
</evidence>
<dbReference type="EMBL" id="CP118247">
    <property type="protein sequence ID" value="WDR04846.1"/>
    <property type="molecule type" value="Genomic_DNA"/>
</dbReference>
<dbReference type="Pfam" id="PF04069">
    <property type="entry name" value="OpuAC"/>
    <property type="match status" value="1"/>
</dbReference>
<keyword evidence="3" id="KW-1185">Reference proteome</keyword>
<evidence type="ECO:0000313" key="3">
    <source>
        <dbReference type="Proteomes" id="UP001222118"/>
    </source>
</evidence>
<evidence type="ECO:0000313" key="2">
    <source>
        <dbReference type="EMBL" id="WDR04846.1"/>
    </source>
</evidence>
<dbReference type="SUPFAM" id="SSF53850">
    <property type="entry name" value="Periplasmic binding protein-like II"/>
    <property type="match status" value="1"/>
</dbReference>
<dbReference type="RefSeq" id="WP_282210367.1">
    <property type="nucleotide sequence ID" value="NZ_CP118247.1"/>
</dbReference>
<organism evidence="2 3">
    <name type="scientific">Devosia rhodophyticola</name>
    <dbReference type="NCBI Taxonomy" id="3026423"/>
    <lineage>
        <taxon>Bacteria</taxon>
        <taxon>Pseudomonadati</taxon>
        <taxon>Pseudomonadota</taxon>
        <taxon>Alphaproteobacteria</taxon>
        <taxon>Hyphomicrobiales</taxon>
        <taxon>Devosiaceae</taxon>
        <taxon>Devosia</taxon>
    </lineage>
</organism>